<accession>A0A2P6RZ13</accession>
<feature type="chain" id="PRO_5015105497" evidence="1">
    <location>
        <begin position="17"/>
        <end position="71"/>
    </location>
</feature>
<protein>
    <submittedName>
        <fullName evidence="2">Uncharacterized protein</fullName>
    </submittedName>
</protein>
<dbReference type="EMBL" id="PDCK01000040">
    <property type="protein sequence ID" value="PRQ51665.1"/>
    <property type="molecule type" value="Genomic_DNA"/>
</dbReference>
<evidence type="ECO:0000313" key="3">
    <source>
        <dbReference type="Proteomes" id="UP000238479"/>
    </source>
</evidence>
<organism evidence="2 3">
    <name type="scientific">Rosa chinensis</name>
    <name type="common">China rose</name>
    <dbReference type="NCBI Taxonomy" id="74649"/>
    <lineage>
        <taxon>Eukaryota</taxon>
        <taxon>Viridiplantae</taxon>
        <taxon>Streptophyta</taxon>
        <taxon>Embryophyta</taxon>
        <taxon>Tracheophyta</taxon>
        <taxon>Spermatophyta</taxon>
        <taxon>Magnoliopsida</taxon>
        <taxon>eudicotyledons</taxon>
        <taxon>Gunneridae</taxon>
        <taxon>Pentapetalae</taxon>
        <taxon>rosids</taxon>
        <taxon>fabids</taxon>
        <taxon>Rosales</taxon>
        <taxon>Rosaceae</taxon>
        <taxon>Rosoideae</taxon>
        <taxon>Rosoideae incertae sedis</taxon>
        <taxon>Rosa</taxon>
    </lineage>
</organism>
<dbReference type="AlphaFoldDB" id="A0A2P6RZ13"/>
<evidence type="ECO:0000256" key="1">
    <source>
        <dbReference type="SAM" id="SignalP"/>
    </source>
</evidence>
<proteinExistence type="predicted"/>
<feature type="signal peptide" evidence="1">
    <location>
        <begin position="1"/>
        <end position="16"/>
    </location>
</feature>
<gene>
    <name evidence="2" type="ORF">RchiOBHm_Chr2g0146981</name>
</gene>
<comment type="caution">
    <text evidence="2">The sequence shown here is derived from an EMBL/GenBank/DDBJ whole genome shotgun (WGS) entry which is preliminary data.</text>
</comment>
<keyword evidence="1" id="KW-0732">Signal</keyword>
<reference evidence="2 3" key="1">
    <citation type="journal article" date="2018" name="Nat. Genet.">
        <title>The Rosa genome provides new insights in the design of modern roses.</title>
        <authorList>
            <person name="Bendahmane M."/>
        </authorList>
    </citation>
    <scope>NUCLEOTIDE SEQUENCE [LARGE SCALE GENOMIC DNA]</scope>
    <source>
        <strain evidence="3">cv. Old Blush</strain>
    </source>
</reference>
<keyword evidence="3" id="KW-1185">Reference proteome</keyword>
<name>A0A2P6RZ13_ROSCH</name>
<sequence length="71" mass="8104">MLAILIFQNCLCFAQALYRWKDTDVSFLRNFTEVDSHFSGGSYDDLSEPSSGRQILTDFQNLTCEAQVRCS</sequence>
<evidence type="ECO:0000313" key="2">
    <source>
        <dbReference type="EMBL" id="PRQ51665.1"/>
    </source>
</evidence>
<dbReference type="Gramene" id="PRQ51665">
    <property type="protein sequence ID" value="PRQ51665"/>
    <property type="gene ID" value="RchiOBHm_Chr2g0146981"/>
</dbReference>
<dbReference type="Proteomes" id="UP000238479">
    <property type="component" value="Chromosome 2"/>
</dbReference>